<accession>A0AAE5T254</accession>
<feature type="transmembrane region" description="Helical" evidence="1">
    <location>
        <begin position="33"/>
        <end position="55"/>
    </location>
</feature>
<evidence type="ECO:0000313" key="2">
    <source>
        <dbReference type="EMBL" id="PTG15526.1"/>
    </source>
</evidence>
<evidence type="ECO:0000313" key="6">
    <source>
        <dbReference type="Proteomes" id="UP000242144"/>
    </source>
</evidence>
<dbReference type="EMBL" id="PZAO01000003">
    <property type="protein sequence ID" value="PTG71016.1"/>
    <property type="molecule type" value="Genomic_DNA"/>
</dbReference>
<keyword evidence="1" id="KW-1133">Transmembrane helix</keyword>
<name>A0AAE5T254_STACR</name>
<proteinExistence type="predicted"/>
<dbReference type="EMBL" id="PZCM01000003">
    <property type="protein sequence ID" value="PTG28219.1"/>
    <property type="molecule type" value="Genomic_DNA"/>
</dbReference>
<dbReference type="Proteomes" id="UP000242704">
    <property type="component" value="Unassembled WGS sequence"/>
</dbReference>
<reference evidence="2" key="2">
    <citation type="submission" date="2018-03" db="EMBL/GenBank/DDBJ databases">
        <authorList>
            <person name="Naushad S."/>
        </authorList>
    </citation>
    <scope>NUCLEOTIDE SEQUENCE</scope>
    <source>
        <strain evidence="3">SNUC 105</strain>
        <strain evidence="4">SNUC 1363</strain>
        <strain evidence="2">SNUC 505</strain>
    </source>
</reference>
<feature type="transmembrane region" description="Helical" evidence="1">
    <location>
        <begin position="7"/>
        <end position="27"/>
    </location>
</feature>
<dbReference type="RefSeq" id="WP_037574945.1">
    <property type="nucleotide sequence ID" value="NZ_BMDK01000002.1"/>
</dbReference>
<protein>
    <submittedName>
        <fullName evidence="2">Uncharacterized protein</fullName>
    </submittedName>
</protein>
<feature type="transmembrane region" description="Helical" evidence="1">
    <location>
        <begin position="67"/>
        <end position="88"/>
    </location>
</feature>
<evidence type="ECO:0000313" key="5">
    <source>
        <dbReference type="Proteomes" id="UP000242008"/>
    </source>
</evidence>
<evidence type="ECO:0000256" key="1">
    <source>
        <dbReference type="SAM" id="Phobius"/>
    </source>
</evidence>
<dbReference type="EMBL" id="PZBZ01000018">
    <property type="protein sequence ID" value="PTG15526.1"/>
    <property type="molecule type" value="Genomic_DNA"/>
</dbReference>
<reference evidence="5 6" key="1">
    <citation type="journal article" date="2016" name="Front. Microbiol.">
        <title>Comprehensive Phylogenetic Analysis of Bovine Non-aureus Staphylococci Species Based on Whole-Genome Sequencing.</title>
        <authorList>
            <person name="Naushad S."/>
            <person name="Barkema H.W."/>
            <person name="Luby C."/>
            <person name="Condas L.A."/>
            <person name="Nobrega D.B."/>
            <person name="Carson D.A."/>
            <person name="De Buck J."/>
        </authorList>
    </citation>
    <scope>NUCLEOTIDE SEQUENCE [LARGE SCALE GENOMIC DNA]</scope>
    <source>
        <strain evidence="3 6">SNUC 105</strain>
        <strain evidence="4 5">SNUC 1363</strain>
        <strain evidence="2 7">SNUC 505</strain>
    </source>
</reference>
<dbReference type="Proteomes" id="UP000242144">
    <property type="component" value="Unassembled WGS sequence"/>
</dbReference>
<keyword evidence="1" id="KW-0472">Membrane</keyword>
<keyword evidence="1" id="KW-0812">Transmembrane</keyword>
<keyword evidence="5" id="KW-1185">Reference proteome</keyword>
<sequence>MVTKILNHYFITLTLFMTMLVLSFGFVKQFDNGFQLLITLTILLTLVNFIMETWLMKAHLSMRKVRLIQTLAFPCSIILIGLTCFFMLL</sequence>
<organism evidence="2 7">
    <name type="scientific">Staphylococcus chromogenes</name>
    <name type="common">Staphylococcus hyicus subsp. chromogenes</name>
    <dbReference type="NCBI Taxonomy" id="46126"/>
    <lineage>
        <taxon>Bacteria</taxon>
        <taxon>Bacillati</taxon>
        <taxon>Bacillota</taxon>
        <taxon>Bacilli</taxon>
        <taxon>Bacillales</taxon>
        <taxon>Staphylococcaceae</taxon>
        <taxon>Staphylococcus</taxon>
    </lineage>
</organism>
<evidence type="ECO:0000313" key="7">
    <source>
        <dbReference type="Proteomes" id="UP000242704"/>
    </source>
</evidence>
<evidence type="ECO:0000313" key="3">
    <source>
        <dbReference type="EMBL" id="PTG28219.1"/>
    </source>
</evidence>
<dbReference type="Proteomes" id="UP000242008">
    <property type="component" value="Unassembled WGS sequence"/>
</dbReference>
<gene>
    <name evidence="3" type="ORF">BU638_03770</name>
    <name evidence="2" type="ORF">BU653_04550</name>
    <name evidence="4" type="ORF">BU676_02055</name>
</gene>
<dbReference type="AlphaFoldDB" id="A0AAE5T254"/>
<comment type="caution">
    <text evidence="2">The sequence shown here is derived from an EMBL/GenBank/DDBJ whole genome shotgun (WGS) entry which is preliminary data.</text>
</comment>
<evidence type="ECO:0000313" key="4">
    <source>
        <dbReference type="EMBL" id="PTG71016.1"/>
    </source>
</evidence>